<proteinExistence type="predicted"/>
<dbReference type="Proteomes" id="UP001430953">
    <property type="component" value="Unassembled WGS sequence"/>
</dbReference>
<keyword evidence="2" id="KW-1185">Reference proteome</keyword>
<sequence length="80" mass="9401">MKRHYRSLSTLSRKPHKIVRLHVARANFHDNNAIFTVRGRRIGRAISVATRIIRFAAPIERKPHLIRGIPHDFSLDKKKR</sequence>
<protein>
    <recommendedName>
        <fullName evidence="3">Ribosomal protein S11</fullName>
    </recommendedName>
</protein>
<comment type="caution">
    <text evidence="1">The sequence shown here is derived from an EMBL/GenBank/DDBJ whole genome shotgun (WGS) entry which is preliminary data.</text>
</comment>
<evidence type="ECO:0008006" key="3">
    <source>
        <dbReference type="Google" id="ProtNLM"/>
    </source>
</evidence>
<reference evidence="1 2" key="1">
    <citation type="submission" date="2023-03" db="EMBL/GenBank/DDBJ databases">
        <title>High recombination rates correlate with genetic variation in Cardiocondyla obscurior ants.</title>
        <authorList>
            <person name="Errbii M."/>
        </authorList>
    </citation>
    <scope>NUCLEOTIDE SEQUENCE [LARGE SCALE GENOMIC DNA]</scope>
    <source>
        <strain evidence="1">Alpha-2009</strain>
        <tissue evidence="1">Whole body</tissue>
    </source>
</reference>
<evidence type="ECO:0000313" key="2">
    <source>
        <dbReference type="Proteomes" id="UP001430953"/>
    </source>
</evidence>
<name>A0AAW2EEM3_9HYME</name>
<dbReference type="AlphaFoldDB" id="A0AAW2EEM3"/>
<organism evidence="1 2">
    <name type="scientific">Cardiocondyla obscurior</name>
    <dbReference type="NCBI Taxonomy" id="286306"/>
    <lineage>
        <taxon>Eukaryota</taxon>
        <taxon>Metazoa</taxon>
        <taxon>Ecdysozoa</taxon>
        <taxon>Arthropoda</taxon>
        <taxon>Hexapoda</taxon>
        <taxon>Insecta</taxon>
        <taxon>Pterygota</taxon>
        <taxon>Neoptera</taxon>
        <taxon>Endopterygota</taxon>
        <taxon>Hymenoptera</taxon>
        <taxon>Apocrita</taxon>
        <taxon>Aculeata</taxon>
        <taxon>Formicoidea</taxon>
        <taxon>Formicidae</taxon>
        <taxon>Myrmicinae</taxon>
        <taxon>Cardiocondyla</taxon>
    </lineage>
</organism>
<accession>A0AAW2EEM3</accession>
<evidence type="ECO:0000313" key="1">
    <source>
        <dbReference type="EMBL" id="KAL0101657.1"/>
    </source>
</evidence>
<gene>
    <name evidence="1" type="ORF">PUN28_019065</name>
</gene>
<dbReference type="EMBL" id="JADYXP020000024">
    <property type="protein sequence ID" value="KAL0101657.1"/>
    <property type="molecule type" value="Genomic_DNA"/>
</dbReference>